<protein>
    <recommendedName>
        <fullName evidence="1">PHP domain-containing protein</fullName>
    </recommendedName>
</protein>
<evidence type="ECO:0000313" key="2">
    <source>
        <dbReference type="EMBL" id="QLC49332.1"/>
    </source>
</evidence>
<dbReference type="GO" id="GO:0004534">
    <property type="term" value="F:5'-3' RNA exonuclease activity"/>
    <property type="evidence" value="ECO:0007669"/>
    <property type="project" value="TreeGrafter"/>
</dbReference>
<dbReference type="CDD" id="cd07438">
    <property type="entry name" value="PHP_HisPPase_AMP"/>
    <property type="match status" value="1"/>
</dbReference>
<dbReference type="InterPro" id="IPR016195">
    <property type="entry name" value="Pol/histidinol_Pase-like"/>
</dbReference>
<dbReference type="PANTHER" id="PTHR42924:SF3">
    <property type="entry name" value="POLYMERASE_HISTIDINOL PHOSPHATASE N-TERMINAL DOMAIN-CONTAINING PROTEIN"/>
    <property type="match status" value="1"/>
</dbReference>
<keyword evidence="3" id="KW-1185">Reference proteome</keyword>
<dbReference type="KEGG" id="mzi:HWN40_03165"/>
<feature type="domain" description="PHP" evidence="1">
    <location>
        <begin position="3"/>
        <end position="134"/>
    </location>
</feature>
<dbReference type="Gene3D" id="1.10.150.650">
    <property type="match status" value="1"/>
</dbReference>
<accession>A0A7D5E5R3</accession>
<sequence length="286" mass="32176">MQPGELVGYASELGLKALSITDHDTVEGLDIAEKECEGRGIEFIPGIEFTTKLDIPQMELHILGYGFDREDTELLKKTDEARNNAFKYARKVCSMLESYDWTIDYSVLENASGILTKHDICTSVLKGDITNYDFHNEWLGENSRFYVEIEKFKAEEAIRTIHEAGGKAICAHLLRSLDMFGSTQMLSTVAGSLIHGGIDGFEVFYGNSTKKQIETMYNICRKHDLLMTGGSDFHGHARKGRCSLGGYNTYGINYNQQRLIDMLRIKRTGIGSFTESANKERVLQKV</sequence>
<dbReference type="InterPro" id="IPR004013">
    <property type="entry name" value="PHP_dom"/>
</dbReference>
<dbReference type="Pfam" id="PF02811">
    <property type="entry name" value="PHP"/>
    <property type="match status" value="1"/>
</dbReference>
<organism evidence="2 3">
    <name type="scientific">Methanolobus zinderi</name>
    <dbReference type="NCBI Taxonomy" id="536044"/>
    <lineage>
        <taxon>Archaea</taxon>
        <taxon>Methanobacteriati</taxon>
        <taxon>Methanobacteriota</taxon>
        <taxon>Stenosarchaea group</taxon>
        <taxon>Methanomicrobia</taxon>
        <taxon>Methanosarcinales</taxon>
        <taxon>Methanosarcinaceae</taxon>
        <taxon>Methanolobus</taxon>
    </lineage>
</organism>
<name>A0A7D5E5R3_9EURY</name>
<evidence type="ECO:0000259" key="1">
    <source>
        <dbReference type="Pfam" id="PF02811"/>
    </source>
</evidence>
<proteinExistence type="predicted"/>
<dbReference type="PANTHER" id="PTHR42924">
    <property type="entry name" value="EXONUCLEASE"/>
    <property type="match status" value="1"/>
</dbReference>
<dbReference type="SUPFAM" id="SSF89550">
    <property type="entry name" value="PHP domain-like"/>
    <property type="match status" value="1"/>
</dbReference>
<dbReference type="EMBL" id="CP058215">
    <property type="protein sequence ID" value="QLC49332.1"/>
    <property type="molecule type" value="Genomic_DNA"/>
</dbReference>
<dbReference type="InterPro" id="IPR052018">
    <property type="entry name" value="PHP_domain"/>
</dbReference>
<dbReference type="OrthoDB" id="9968at2157"/>
<dbReference type="Proteomes" id="UP000509594">
    <property type="component" value="Chromosome"/>
</dbReference>
<dbReference type="Gene3D" id="3.20.20.140">
    <property type="entry name" value="Metal-dependent hydrolases"/>
    <property type="match status" value="1"/>
</dbReference>
<gene>
    <name evidence="2" type="ORF">HWN40_03165</name>
</gene>
<dbReference type="GO" id="GO:0035312">
    <property type="term" value="F:5'-3' DNA exonuclease activity"/>
    <property type="evidence" value="ECO:0007669"/>
    <property type="project" value="TreeGrafter"/>
</dbReference>
<evidence type="ECO:0000313" key="3">
    <source>
        <dbReference type="Proteomes" id="UP000509594"/>
    </source>
</evidence>
<reference evidence="2 3" key="1">
    <citation type="submission" date="2020-06" db="EMBL/GenBank/DDBJ databases">
        <title>Methanolobus halotolerans sp. nov., isolated from a saline lake Tus in Siberia.</title>
        <authorList>
            <person name="Shen Y."/>
            <person name="Chen S.-C."/>
            <person name="Lai M.-C."/>
            <person name="Huang H.-H."/>
            <person name="Chiu H.-H."/>
            <person name="Tang S.-L."/>
            <person name="Rogozin D.Y."/>
            <person name="Degermendzhy A.G."/>
        </authorList>
    </citation>
    <scope>NUCLEOTIDE SEQUENCE [LARGE SCALE GENOMIC DNA]</scope>
    <source>
        <strain evidence="2 3">DSM 21339</strain>
    </source>
</reference>
<dbReference type="AlphaFoldDB" id="A0A7D5E5R3"/>